<dbReference type="Proteomes" id="UP001501772">
    <property type="component" value="Unassembled WGS sequence"/>
</dbReference>
<dbReference type="PROSITE" id="PS51257">
    <property type="entry name" value="PROKAR_LIPOPROTEIN"/>
    <property type="match status" value="1"/>
</dbReference>
<feature type="chain" id="PRO_5047008025" evidence="1">
    <location>
        <begin position="22"/>
        <end position="671"/>
    </location>
</feature>
<dbReference type="RefSeq" id="WP_344850148.1">
    <property type="nucleotide sequence ID" value="NZ_BAABBY010000002.1"/>
</dbReference>
<name>A0ABP8B7D6_9SPHI</name>
<accession>A0ABP8B7D6</accession>
<dbReference type="EMBL" id="BAABBY010000002">
    <property type="protein sequence ID" value="GAA4199951.1"/>
    <property type="molecule type" value="Genomic_DNA"/>
</dbReference>
<reference evidence="3" key="1">
    <citation type="journal article" date="2019" name="Int. J. Syst. Evol. Microbiol.">
        <title>The Global Catalogue of Microorganisms (GCM) 10K type strain sequencing project: providing services to taxonomists for standard genome sequencing and annotation.</title>
        <authorList>
            <consortium name="The Broad Institute Genomics Platform"/>
            <consortium name="The Broad Institute Genome Sequencing Center for Infectious Disease"/>
            <person name="Wu L."/>
            <person name="Ma J."/>
        </authorList>
    </citation>
    <scope>NUCLEOTIDE SEQUENCE [LARGE SCALE GENOMIC DNA]</scope>
    <source>
        <strain evidence="3">JCM 17626</strain>
    </source>
</reference>
<comment type="caution">
    <text evidence="2">The sequence shown here is derived from an EMBL/GenBank/DDBJ whole genome shotgun (WGS) entry which is preliminary data.</text>
</comment>
<dbReference type="Pfam" id="PF12771">
    <property type="entry name" value="SusD-like_2"/>
    <property type="match status" value="1"/>
</dbReference>
<dbReference type="InterPro" id="IPR024302">
    <property type="entry name" value="SusD-like"/>
</dbReference>
<sequence length="671" mass="77127">MKKITYMLAFIFLCAAFQSCTKDFEEINTNKNKVYNVDVNDIFAGTVSRTMRLIQDVNYNKLINFSRYAVVGFATNPSQDIGDNYFNQFYVGIIRDVLKMEKEYTGKPEFANRLAMVKTWKSYLFYMMASMYGSVPMSQALADSEQSKREYTYDTELEIYTQILKDLKDASALYRVSSAYPNDLLMRDPVFGGSAFGKSDISKWQKFTNTLRLNIALHAQNLSMDLARTHASEAMADDSKLISSLDDMVKLQWGSDESMSASYYYTRFIKNATNFSEMTYPALGEYFAIYLFSYKDPRLGAYSLKGNQLSPIKVKPFLYTDTLTRKHLNFCTKTDCPNFALHQADGMNNLRSDSVLVDYAMPYVPLPELNSLAAGWEWAFIPGKDFRYNDPLASRNSPYNLSFVQTDFVKENASMILLNWADSYFLKAEAEMLFGSEAKAMQNYESGVRASFAQYNLAGVDEYLAQNGVKWNTDGKGYADRRLLYRANIRGRGGKDNHLEQIYKQRYIADYLNCLEGWNLERRTRTLRFPPFFANGGASDVEGYNSAYNYWTERFVYPIVEQSKNREAYYKGIENLKAASPYYRGDRWGDNVYTTLGFAKLNPDLIFAEQLYGGNKKIRPNCEYFNKKYGKTYEEVVATAKSMTGESNDNLALTKAFDYSFRQLLVTYIPK</sequence>
<keyword evidence="1" id="KW-0732">Signal</keyword>
<dbReference type="SUPFAM" id="SSF48452">
    <property type="entry name" value="TPR-like"/>
    <property type="match status" value="1"/>
</dbReference>
<keyword evidence="2" id="KW-0449">Lipoprotein</keyword>
<evidence type="ECO:0000313" key="2">
    <source>
        <dbReference type="EMBL" id="GAA4199951.1"/>
    </source>
</evidence>
<dbReference type="Gene3D" id="1.25.40.390">
    <property type="match status" value="2"/>
</dbReference>
<gene>
    <name evidence="2" type="ORF">GCM10022289_11080</name>
</gene>
<feature type="signal peptide" evidence="1">
    <location>
        <begin position="1"/>
        <end position="21"/>
    </location>
</feature>
<protein>
    <submittedName>
        <fullName evidence="2">SusD/RagB family nutrient-binding outer membrane lipoprotein</fullName>
    </submittedName>
</protein>
<evidence type="ECO:0000256" key="1">
    <source>
        <dbReference type="SAM" id="SignalP"/>
    </source>
</evidence>
<dbReference type="InterPro" id="IPR041662">
    <property type="entry name" value="SusD-like_2"/>
</dbReference>
<proteinExistence type="predicted"/>
<keyword evidence="3" id="KW-1185">Reference proteome</keyword>
<dbReference type="Pfam" id="PF12741">
    <property type="entry name" value="SusD-like"/>
    <property type="match status" value="1"/>
</dbReference>
<evidence type="ECO:0000313" key="3">
    <source>
        <dbReference type="Proteomes" id="UP001501772"/>
    </source>
</evidence>
<organism evidence="2 3">
    <name type="scientific">Pedobacter jeongneungensis</name>
    <dbReference type="NCBI Taxonomy" id="947309"/>
    <lineage>
        <taxon>Bacteria</taxon>
        <taxon>Pseudomonadati</taxon>
        <taxon>Bacteroidota</taxon>
        <taxon>Sphingobacteriia</taxon>
        <taxon>Sphingobacteriales</taxon>
        <taxon>Sphingobacteriaceae</taxon>
        <taxon>Pedobacter</taxon>
    </lineage>
</organism>
<dbReference type="InterPro" id="IPR011990">
    <property type="entry name" value="TPR-like_helical_dom_sf"/>
</dbReference>